<dbReference type="Pfam" id="PF02687">
    <property type="entry name" value="FtsX"/>
    <property type="match status" value="1"/>
</dbReference>
<reference evidence="10" key="1">
    <citation type="submission" date="2023-09" db="EMBL/GenBank/DDBJ databases">
        <title>Flavobacterium sp. 20NA77.7 isolated from freshwater.</title>
        <authorList>
            <person name="Le V."/>
            <person name="Ko S.-R."/>
            <person name="Ahn C.-Y."/>
            <person name="Oh H.-M."/>
        </authorList>
    </citation>
    <scope>NUCLEOTIDE SEQUENCE</scope>
    <source>
        <strain evidence="10">20NA77.7</strain>
    </source>
</reference>
<dbReference type="PANTHER" id="PTHR30489:SF0">
    <property type="entry name" value="LIPOPROTEIN-RELEASING SYSTEM TRANSMEMBRANE PROTEIN LOLE"/>
    <property type="match status" value="1"/>
</dbReference>
<feature type="domain" description="MacB-like periplasmic core" evidence="9">
    <location>
        <begin position="25"/>
        <end position="246"/>
    </location>
</feature>
<evidence type="ECO:0000256" key="1">
    <source>
        <dbReference type="ARBA" id="ARBA00004651"/>
    </source>
</evidence>
<evidence type="ECO:0000313" key="11">
    <source>
        <dbReference type="Proteomes" id="UP001180481"/>
    </source>
</evidence>
<keyword evidence="11" id="KW-1185">Reference proteome</keyword>
<dbReference type="PANTHER" id="PTHR30489">
    <property type="entry name" value="LIPOPROTEIN-RELEASING SYSTEM TRANSMEMBRANE PROTEIN LOLE"/>
    <property type="match status" value="1"/>
</dbReference>
<comment type="similarity">
    <text evidence="2">Belongs to the ABC-4 integral membrane protein family. LolC/E subfamily.</text>
</comment>
<sequence length="399" mass="44629">MNFPFYIAKRYAVSLSKSTAINVITVIASLGIIVSAMALFVVLSVFSGLREFSLSFSNATDSDLKVEPISGKNYFITPGQIQALKNYKGITSYSTVIEERALFFYDQKEQVAQLKGVDTRFNSVNDFHKYLFAGSWIEPQTNEVVVGAGISRRLALGLFDYNHRLEVFVPKPGKGLIENPDEAFSKAGLVASGIFQVSEDVDDKYIFCDINLARELLRFQPNQVTYVEVKIAPNYSEADVVAQLQSIFNNKVKVKNRAQLNDALYKMLNTENVVVYLIFTLVIIIALFNLIGALIMMIIEKKNNLRTLYFLGTELKHLKNIFLFQGNIITVFGGLLGLLLGMGLVALQQHFEWIMISPSLPYPVKFELKNCIIVILTILILGFLASKIASSTVSKKLVE</sequence>
<keyword evidence="3" id="KW-1003">Cell membrane</keyword>
<evidence type="ECO:0000256" key="6">
    <source>
        <dbReference type="ARBA" id="ARBA00023136"/>
    </source>
</evidence>
<evidence type="ECO:0000259" key="8">
    <source>
        <dbReference type="Pfam" id="PF02687"/>
    </source>
</evidence>
<keyword evidence="4 7" id="KW-0812">Transmembrane</keyword>
<evidence type="ECO:0000256" key="7">
    <source>
        <dbReference type="SAM" id="Phobius"/>
    </source>
</evidence>
<organism evidence="10 11">
    <name type="scientific">Flavobacterium nakdongensis</name>
    <dbReference type="NCBI Taxonomy" id="3073563"/>
    <lineage>
        <taxon>Bacteria</taxon>
        <taxon>Pseudomonadati</taxon>
        <taxon>Bacteroidota</taxon>
        <taxon>Flavobacteriia</taxon>
        <taxon>Flavobacteriales</taxon>
        <taxon>Flavobacteriaceae</taxon>
        <taxon>Flavobacterium</taxon>
    </lineage>
</organism>
<feature type="transmembrane region" description="Helical" evidence="7">
    <location>
        <begin position="321"/>
        <end position="347"/>
    </location>
</feature>
<name>A0ABY9R9Y5_9FLAO</name>
<evidence type="ECO:0000256" key="2">
    <source>
        <dbReference type="ARBA" id="ARBA00005236"/>
    </source>
</evidence>
<dbReference type="Proteomes" id="UP001180481">
    <property type="component" value="Chromosome"/>
</dbReference>
<feature type="transmembrane region" description="Helical" evidence="7">
    <location>
        <begin position="20"/>
        <end position="46"/>
    </location>
</feature>
<feature type="domain" description="ABC3 transporter permease C-terminal" evidence="8">
    <location>
        <begin position="277"/>
        <end position="396"/>
    </location>
</feature>
<dbReference type="Pfam" id="PF12704">
    <property type="entry name" value="MacB_PCD"/>
    <property type="match status" value="1"/>
</dbReference>
<gene>
    <name evidence="10" type="ORF">RF683_00985</name>
</gene>
<dbReference type="InterPro" id="IPR025857">
    <property type="entry name" value="MacB_PCD"/>
</dbReference>
<keyword evidence="6 7" id="KW-0472">Membrane</keyword>
<dbReference type="InterPro" id="IPR003838">
    <property type="entry name" value="ABC3_permease_C"/>
</dbReference>
<dbReference type="RefSeq" id="WP_309532376.1">
    <property type="nucleotide sequence ID" value="NZ_CP133721.1"/>
</dbReference>
<comment type="subcellular location">
    <subcellularLocation>
        <location evidence="1">Cell membrane</location>
        <topology evidence="1">Multi-pass membrane protein</topology>
    </subcellularLocation>
</comment>
<evidence type="ECO:0000313" key="10">
    <source>
        <dbReference type="EMBL" id="WMW78050.1"/>
    </source>
</evidence>
<evidence type="ECO:0000259" key="9">
    <source>
        <dbReference type="Pfam" id="PF12704"/>
    </source>
</evidence>
<keyword evidence="5 7" id="KW-1133">Transmembrane helix</keyword>
<protein>
    <submittedName>
        <fullName evidence="10">FtsX-like permease family protein</fullName>
    </submittedName>
</protein>
<dbReference type="InterPro" id="IPR051447">
    <property type="entry name" value="Lipoprotein-release_system"/>
</dbReference>
<evidence type="ECO:0000256" key="4">
    <source>
        <dbReference type="ARBA" id="ARBA00022692"/>
    </source>
</evidence>
<evidence type="ECO:0000256" key="5">
    <source>
        <dbReference type="ARBA" id="ARBA00022989"/>
    </source>
</evidence>
<accession>A0ABY9R9Y5</accession>
<proteinExistence type="inferred from homology"/>
<dbReference type="EMBL" id="CP133721">
    <property type="protein sequence ID" value="WMW78050.1"/>
    <property type="molecule type" value="Genomic_DNA"/>
</dbReference>
<feature type="transmembrane region" description="Helical" evidence="7">
    <location>
        <begin position="368"/>
        <end position="389"/>
    </location>
</feature>
<evidence type="ECO:0000256" key="3">
    <source>
        <dbReference type="ARBA" id="ARBA00022475"/>
    </source>
</evidence>
<feature type="transmembrane region" description="Helical" evidence="7">
    <location>
        <begin position="273"/>
        <end position="299"/>
    </location>
</feature>